<reference evidence="2" key="2">
    <citation type="submission" date="2018-05" db="EMBL/GenBank/DDBJ databases">
        <title>OmerRS3 (Oryza meridionalis Reference Sequence Version 3).</title>
        <authorList>
            <person name="Zhang J."/>
            <person name="Kudrna D."/>
            <person name="Lee S."/>
            <person name="Talag J."/>
            <person name="Welchert J."/>
            <person name="Wing R.A."/>
        </authorList>
    </citation>
    <scope>NUCLEOTIDE SEQUENCE [LARGE SCALE GENOMIC DNA]</scope>
    <source>
        <strain evidence="2">cv. OR44</strain>
    </source>
</reference>
<dbReference type="HOGENOM" id="CLU_2201177_0_0_1"/>
<reference evidence="2" key="1">
    <citation type="submission" date="2015-04" db="UniProtKB">
        <authorList>
            <consortium name="EnsemblPlants"/>
        </authorList>
    </citation>
    <scope>IDENTIFICATION</scope>
</reference>
<dbReference type="STRING" id="40149.A0A0E0D3G7"/>
<name>A0A0E0D3G7_9ORYZ</name>
<organism evidence="2">
    <name type="scientific">Oryza meridionalis</name>
    <dbReference type="NCBI Taxonomy" id="40149"/>
    <lineage>
        <taxon>Eukaryota</taxon>
        <taxon>Viridiplantae</taxon>
        <taxon>Streptophyta</taxon>
        <taxon>Embryophyta</taxon>
        <taxon>Tracheophyta</taxon>
        <taxon>Spermatophyta</taxon>
        <taxon>Magnoliopsida</taxon>
        <taxon>Liliopsida</taxon>
        <taxon>Poales</taxon>
        <taxon>Poaceae</taxon>
        <taxon>BOP clade</taxon>
        <taxon>Oryzoideae</taxon>
        <taxon>Oryzeae</taxon>
        <taxon>Oryzinae</taxon>
        <taxon>Oryza</taxon>
    </lineage>
</organism>
<evidence type="ECO:0000256" key="1">
    <source>
        <dbReference type="SAM" id="MobiDB-lite"/>
    </source>
</evidence>
<keyword evidence="3" id="KW-1185">Reference proteome</keyword>
<protein>
    <submittedName>
        <fullName evidence="2">Uncharacterized protein</fullName>
    </submittedName>
</protein>
<sequence>MAMRTMRRSSPKAMTPLGRILGRSTLSRRNTRWCSGPPPTDQEVRAAVVSIQEVFENHPGLDSDAPAQPLALSPISGLPPSGMFVNDFSEGSTPSEIKIEDSTPSDID</sequence>
<accession>A0A0E0D3G7</accession>
<proteinExistence type="predicted"/>
<dbReference type="Proteomes" id="UP000008021">
    <property type="component" value="Chromosome 3"/>
</dbReference>
<dbReference type="Gramene" id="OMERI03G22860.1">
    <property type="protein sequence ID" value="OMERI03G22860.1"/>
    <property type="gene ID" value="OMERI03G22860"/>
</dbReference>
<dbReference type="EnsemblPlants" id="OMERI03G22860.1">
    <property type="protein sequence ID" value="OMERI03G22860.1"/>
    <property type="gene ID" value="OMERI03G22860"/>
</dbReference>
<evidence type="ECO:0000313" key="3">
    <source>
        <dbReference type="Proteomes" id="UP000008021"/>
    </source>
</evidence>
<dbReference type="AlphaFoldDB" id="A0A0E0D3G7"/>
<feature type="region of interest" description="Disordered" evidence="1">
    <location>
        <begin position="88"/>
        <end position="108"/>
    </location>
</feature>
<evidence type="ECO:0000313" key="2">
    <source>
        <dbReference type="EnsemblPlants" id="OMERI03G22860.1"/>
    </source>
</evidence>